<gene>
    <name evidence="1" type="ORF">VP01_908g3</name>
</gene>
<dbReference type="EMBL" id="LAVV01014704">
    <property type="protein sequence ID" value="KNZ44513.1"/>
    <property type="molecule type" value="Genomic_DNA"/>
</dbReference>
<comment type="caution">
    <text evidence="1">The sequence shown here is derived from an EMBL/GenBank/DDBJ whole genome shotgun (WGS) entry which is preliminary data.</text>
</comment>
<dbReference type="STRING" id="27349.A0A0L6U7L8"/>
<reference evidence="1 2" key="1">
    <citation type="submission" date="2015-08" db="EMBL/GenBank/DDBJ databases">
        <title>Next Generation Sequencing and Analysis of the Genome of Puccinia sorghi L Schw, the Causal Agent of Maize Common Rust.</title>
        <authorList>
            <person name="Rochi L."/>
            <person name="Burguener G."/>
            <person name="Darino M."/>
            <person name="Turjanski A."/>
            <person name="Kreff E."/>
            <person name="Dieguez M.J."/>
            <person name="Sacco F."/>
        </authorList>
    </citation>
    <scope>NUCLEOTIDE SEQUENCE [LARGE SCALE GENOMIC DNA]</scope>
    <source>
        <strain evidence="1 2">RO10H11247</strain>
    </source>
</reference>
<dbReference type="OrthoDB" id="2150628at2759"/>
<dbReference type="SUPFAM" id="SSF52540">
    <property type="entry name" value="P-loop containing nucleoside triphosphate hydrolases"/>
    <property type="match status" value="1"/>
</dbReference>
<evidence type="ECO:0000313" key="1">
    <source>
        <dbReference type="EMBL" id="KNZ44513.1"/>
    </source>
</evidence>
<sequence>MENHLKLCFKKDFPVSITTWHKSCCFGLVFSCILTVHNGRQLFSLFSPGTSVHGFFNRAREVDEISELLKQKPRFTVLLGPPSSGKTALAQHNGSFLKAFMHQGILAGLRNVFWKDMLSGSEFSIVSLSFKSGEMKHSAETAANIFNQLGNHLKPWSPYHGNIPPVLVINEANAFKRNLST</sequence>
<dbReference type="PANTHER" id="PTHR37096">
    <property type="entry name" value="YALI0E33429P"/>
    <property type="match status" value="1"/>
</dbReference>
<accession>A0A0L6U7L8</accession>
<dbReference type="Gene3D" id="3.40.50.300">
    <property type="entry name" value="P-loop containing nucleotide triphosphate hydrolases"/>
    <property type="match status" value="1"/>
</dbReference>
<keyword evidence="2" id="KW-1185">Reference proteome</keyword>
<dbReference type="VEuPathDB" id="FungiDB:VP01_908g3"/>
<evidence type="ECO:0000313" key="2">
    <source>
        <dbReference type="Proteomes" id="UP000037035"/>
    </source>
</evidence>
<name>A0A0L6U7L8_9BASI</name>
<proteinExistence type="predicted"/>
<dbReference type="AlphaFoldDB" id="A0A0L6U7L8"/>
<dbReference type="InterPro" id="IPR051667">
    <property type="entry name" value="Archaeal_ATPase_domain"/>
</dbReference>
<dbReference type="InterPro" id="IPR027417">
    <property type="entry name" value="P-loop_NTPase"/>
</dbReference>
<dbReference type="Proteomes" id="UP000037035">
    <property type="component" value="Unassembled WGS sequence"/>
</dbReference>
<dbReference type="PANTHER" id="PTHR37096:SF1">
    <property type="entry name" value="AAA+ ATPASE DOMAIN-CONTAINING PROTEIN"/>
    <property type="match status" value="1"/>
</dbReference>
<organism evidence="1 2">
    <name type="scientific">Puccinia sorghi</name>
    <dbReference type="NCBI Taxonomy" id="27349"/>
    <lineage>
        <taxon>Eukaryota</taxon>
        <taxon>Fungi</taxon>
        <taxon>Dikarya</taxon>
        <taxon>Basidiomycota</taxon>
        <taxon>Pucciniomycotina</taxon>
        <taxon>Pucciniomycetes</taxon>
        <taxon>Pucciniales</taxon>
        <taxon>Pucciniaceae</taxon>
        <taxon>Puccinia</taxon>
    </lineage>
</organism>
<protein>
    <submittedName>
        <fullName evidence="1">Uncharacterized protein</fullName>
    </submittedName>
</protein>